<evidence type="ECO:0000313" key="1">
    <source>
        <dbReference type="EMBL" id="TDO92318.1"/>
    </source>
</evidence>
<dbReference type="EMBL" id="SNWX01000006">
    <property type="protein sequence ID" value="TDO92318.1"/>
    <property type="molecule type" value="Genomic_DNA"/>
</dbReference>
<proteinExistence type="predicted"/>
<dbReference type="RefSeq" id="WP_133514556.1">
    <property type="nucleotide sequence ID" value="NZ_SNWX01000006.1"/>
</dbReference>
<evidence type="ECO:0000313" key="2">
    <source>
        <dbReference type="Proteomes" id="UP000295064"/>
    </source>
</evidence>
<sequence length="135" mass="15467">MNIKECKAGMTVRAKKNISASVSKGDEVKIIYAQEYPPFIDIDNGEVIVPERSPEHFEKIDDEISMVNELVDDFIESNPDFKEITEEIQMVAKKKEKELLEDDYSKEEVRKKVVEEIARLTMLNFGKIIKSLGGK</sequence>
<accession>A0A4R6LUC5</accession>
<protein>
    <submittedName>
        <fullName evidence="1">Uncharacterized protein</fullName>
    </submittedName>
</protein>
<dbReference type="Proteomes" id="UP000295064">
    <property type="component" value="Unassembled WGS sequence"/>
</dbReference>
<reference evidence="1 2" key="1">
    <citation type="submission" date="2019-03" db="EMBL/GenBank/DDBJ databases">
        <title>Subsurface microbial communities from deep shales in Ohio and West Virginia, USA.</title>
        <authorList>
            <person name="Wrighton K."/>
        </authorList>
    </citation>
    <scope>NUCLEOTIDE SEQUENCE [LARGE SCALE GENOMIC DNA]</scope>
    <source>
        <strain evidence="1 2">MA284_T2</strain>
    </source>
</reference>
<organism evidence="1 2">
    <name type="scientific">Halanaerobium saccharolyticum</name>
    <dbReference type="NCBI Taxonomy" id="43595"/>
    <lineage>
        <taxon>Bacteria</taxon>
        <taxon>Bacillati</taxon>
        <taxon>Bacillota</taxon>
        <taxon>Clostridia</taxon>
        <taxon>Halanaerobiales</taxon>
        <taxon>Halanaerobiaceae</taxon>
        <taxon>Halanaerobium</taxon>
    </lineage>
</organism>
<dbReference type="AlphaFoldDB" id="A0A4R6LUC5"/>
<comment type="caution">
    <text evidence="1">The sequence shown here is derived from an EMBL/GenBank/DDBJ whole genome shotgun (WGS) entry which is preliminary data.</text>
</comment>
<name>A0A4R6LUC5_9FIRM</name>
<gene>
    <name evidence="1" type="ORF">DFR79_106131</name>
</gene>